<accession>W7U1E9</accession>
<protein>
    <submittedName>
        <fullName evidence="2">Uncharacterized protein</fullName>
    </submittedName>
</protein>
<comment type="caution">
    <text evidence="2">The sequence shown here is derived from an EMBL/GenBank/DDBJ whole genome shotgun (WGS) entry which is preliminary data.</text>
</comment>
<keyword evidence="1" id="KW-1133">Transmembrane helix</keyword>
<keyword evidence="1" id="KW-0812">Transmembrane</keyword>
<gene>
    <name evidence="2" type="ORF">Naga_100050g39</name>
</gene>
<feature type="transmembrane region" description="Helical" evidence="1">
    <location>
        <begin position="68"/>
        <end position="90"/>
    </location>
</feature>
<name>W7U1E9_9STRA</name>
<evidence type="ECO:0000313" key="2">
    <source>
        <dbReference type="EMBL" id="EWM29623.1"/>
    </source>
</evidence>
<dbReference type="AlphaFoldDB" id="W7U1E9"/>
<evidence type="ECO:0000256" key="1">
    <source>
        <dbReference type="SAM" id="Phobius"/>
    </source>
</evidence>
<keyword evidence="3" id="KW-1185">Reference proteome</keyword>
<reference evidence="2 3" key="1">
    <citation type="journal article" date="2014" name="Mol. Plant">
        <title>Chromosome Scale Genome Assembly and Transcriptome Profiling of Nannochloropsis gaditana in Nitrogen Depletion.</title>
        <authorList>
            <person name="Corteggiani Carpinelli E."/>
            <person name="Telatin A."/>
            <person name="Vitulo N."/>
            <person name="Forcato C."/>
            <person name="D'Angelo M."/>
            <person name="Schiavon R."/>
            <person name="Vezzi A."/>
            <person name="Giacometti G.M."/>
            <person name="Morosinotto T."/>
            <person name="Valle G."/>
        </authorList>
    </citation>
    <scope>NUCLEOTIDE SEQUENCE [LARGE SCALE GENOMIC DNA]</scope>
    <source>
        <strain evidence="2 3">B-31</strain>
    </source>
</reference>
<feature type="transmembrane region" description="Helical" evidence="1">
    <location>
        <begin position="20"/>
        <end position="40"/>
    </location>
</feature>
<proteinExistence type="predicted"/>
<dbReference type="OrthoDB" id="206362at2759"/>
<sequence length="271" mass="29714">MQSHNVVSLSTVVAGTLSNMRVVTFASFALAVFPFVTNAWTMKAGMSDSQGRCRIPPSASAPRSRRDALCIGSIPAVTLGFAASGLILQYPRRTEAAFPFGGDGDVAGQLDDVARARQKVEEVLSGLKSKQLKGGKDDSATVVRYMDAHYKPLQEKMVTLAPKMKVGDEEKQKRLETLPLLLKGHLFELAAAARTGVAAEQLQEMEEVAESVDEFLALARESGRYQVRDYLGPAPEFDVKREYGPFACEFWGKVRLPESNVCVWPDEVEKK</sequence>
<dbReference type="EMBL" id="AZIL01000125">
    <property type="protein sequence ID" value="EWM29623.1"/>
    <property type="molecule type" value="Genomic_DNA"/>
</dbReference>
<keyword evidence="1" id="KW-0472">Membrane</keyword>
<organism evidence="2 3">
    <name type="scientific">Nannochloropsis gaditana</name>
    <dbReference type="NCBI Taxonomy" id="72520"/>
    <lineage>
        <taxon>Eukaryota</taxon>
        <taxon>Sar</taxon>
        <taxon>Stramenopiles</taxon>
        <taxon>Ochrophyta</taxon>
        <taxon>Eustigmatophyceae</taxon>
        <taxon>Eustigmatales</taxon>
        <taxon>Monodopsidaceae</taxon>
        <taxon>Nannochloropsis</taxon>
    </lineage>
</organism>
<dbReference type="Proteomes" id="UP000019335">
    <property type="component" value="Chromosome 2"/>
</dbReference>
<evidence type="ECO:0000313" key="3">
    <source>
        <dbReference type="Proteomes" id="UP000019335"/>
    </source>
</evidence>